<dbReference type="PROSITE" id="PS51257">
    <property type="entry name" value="PROKAR_LIPOPROTEIN"/>
    <property type="match status" value="1"/>
</dbReference>
<evidence type="ECO:0000313" key="3">
    <source>
        <dbReference type="Proteomes" id="UP000317716"/>
    </source>
</evidence>
<feature type="non-terminal residue" evidence="2">
    <location>
        <position position="87"/>
    </location>
</feature>
<protein>
    <recommendedName>
        <fullName evidence="4">Alpha/beta hydrolase</fullName>
    </recommendedName>
</protein>
<sequence>MNRRWGASLLALLLVIGSSCGKQLLPTQPASDIAARDPVQAMRVSRTSDAAQIIGSTRSGAQFALYRPDQWNGALVLYAHGYTAPGD</sequence>
<evidence type="ECO:0000256" key="1">
    <source>
        <dbReference type="SAM" id="SignalP"/>
    </source>
</evidence>
<proteinExistence type="predicted"/>
<dbReference type="AlphaFoldDB" id="A0A538STB5"/>
<comment type="caution">
    <text evidence="2">The sequence shown here is derived from an EMBL/GenBank/DDBJ whole genome shotgun (WGS) entry which is preliminary data.</text>
</comment>
<dbReference type="Proteomes" id="UP000317716">
    <property type="component" value="Unassembled WGS sequence"/>
</dbReference>
<name>A0A538STB5_UNCEI</name>
<reference evidence="2 3" key="1">
    <citation type="journal article" date="2019" name="Nat. Microbiol.">
        <title>Mediterranean grassland soil C-N compound turnover is dependent on rainfall and depth, and is mediated by genomically divergent microorganisms.</title>
        <authorList>
            <person name="Diamond S."/>
            <person name="Andeer P.F."/>
            <person name="Li Z."/>
            <person name="Crits-Christoph A."/>
            <person name="Burstein D."/>
            <person name="Anantharaman K."/>
            <person name="Lane K.R."/>
            <person name="Thomas B.C."/>
            <person name="Pan C."/>
            <person name="Northen T.R."/>
            <person name="Banfield J.F."/>
        </authorList>
    </citation>
    <scope>NUCLEOTIDE SEQUENCE [LARGE SCALE GENOMIC DNA]</scope>
    <source>
        <strain evidence="2">WS_2</strain>
    </source>
</reference>
<accession>A0A538STB5</accession>
<dbReference type="EMBL" id="VBOS01000256">
    <property type="protein sequence ID" value="TMQ54617.1"/>
    <property type="molecule type" value="Genomic_DNA"/>
</dbReference>
<evidence type="ECO:0008006" key="4">
    <source>
        <dbReference type="Google" id="ProtNLM"/>
    </source>
</evidence>
<keyword evidence="1" id="KW-0732">Signal</keyword>
<feature type="chain" id="PRO_5021796820" description="Alpha/beta hydrolase" evidence="1">
    <location>
        <begin position="22"/>
        <end position="87"/>
    </location>
</feature>
<gene>
    <name evidence="2" type="ORF">E6K72_07540</name>
</gene>
<feature type="signal peptide" evidence="1">
    <location>
        <begin position="1"/>
        <end position="21"/>
    </location>
</feature>
<evidence type="ECO:0000313" key="2">
    <source>
        <dbReference type="EMBL" id="TMQ54617.1"/>
    </source>
</evidence>
<organism evidence="2 3">
    <name type="scientific">Eiseniibacteriota bacterium</name>
    <dbReference type="NCBI Taxonomy" id="2212470"/>
    <lineage>
        <taxon>Bacteria</taxon>
        <taxon>Candidatus Eiseniibacteriota</taxon>
    </lineage>
</organism>